<dbReference type="AlphaFoldDB" id="A0A0B7K5M7"/>
<accession>A0A0B7K5M7</accession>
<protein>
    <submittedName>
        <fullName evidence="1">Uncharacterized protein</fullName>
    </submittedName>
</protein>
<proteinExistence type="predicted"/>
<sequence>VPPQGNPVPRQTALASTTFGYSHTVSISTFLTLSARTSYQNGYVIASASNLYRPTYGAPSVSCTPENPVGETVARYTGAHGPRARGDPLFMEPFAHFSFVRADQRAEIPARLAEADEADRVELGNYVVVQLPGERGQRHPLRCLDDVACSHD</sequence>
<evidence type="ECO:0000313" key="1">
    <source>
        <dbReference type="EMBL" id="CEO50847.1"/>
    </source>
</evidence>
<name>A0A0B7K5M7_BIOOC</name>
<feature type="non-terminal residue" evidence="1">
    <location>
        <position position="152"/>
    </location>
</feature>
<gene>
    <name evidence="1" type="ORF">BN869_000006905_1</name>
</gene>
<reference evidence="1" key="1">
    <citation type="submission" date="2015-01" db="EMBL/GenBank/DDBJ databases">
        <authorList>
            <person name="Durling Mikael"/>
        </authorList>
    </citation>
    <scope>NUCLEOTIDE SEQUENCE</scope>
</reference>
<organism evidence="1">
    <name type="scientific">Bionectria ochroleuca</name>
    <name type="common">Gliocladium roseum</name>
    <dbReference type="NCBI Taxonomy" id="29856"/>
    <lineage>
        <taxon>Eukaryota</taxon>
        <taxon>Fungi</taxon>
        <taxon>Dikarya</taxon>
        <taxon>Ascomycota</taxon>
        <taxon>Pezizomycotina</taxon>
        <taxon>Sordariomycetes</taxon>
        <taxon>Hypocreomycetidae</taxon>
        <taxon>Hypocreales</taxon>
        <taxon>Bionectriaceae</taxon>
        <taxon>Clonostachys</taxon>
    </lineage>
</organism>
<dbReference type="EMBL" id="CDPU01000020">
    <property type="protein sequence ID" value="CEO50847.1"/>
    <property type="molecule type" value="Genomic_DNA"/>
</dbReference>
<feature type="non-terminal residue" evidence="1">
    <location>
        <position position="1"/>
    </location>
</feature>